<proteinExistence type="predicted"/>
<name>A0A645B959_9ZZZZ</name>
<comment type="caution">
    <text evidence="2">The sequence shown here is derived from an EMBL/GenBank/DDBJ whole genome shotgun (WGS) entry which is preliminary data.</text>
</comment>
<dbReference type="InterPro" id="IPR013096">
    <property type="entry name" value="Cupin_2"/>
</dbReference>
<organism evidence="2">
    <name type="scientific">bioreactor metagenome</name>
    <dbReference type="NCBI Taxonomy" id="1076179"/>
    <lineage>
        <taxon>unclassified sequences</taxon>
        <taxon>metagenomes</taxon>
        <taxon>ecological metagenomes</taxon>
    </lineage>
</organism>
<dbReference type="AlphaFoldDB" id="A0A645B959"/>
<dbReference type="Gene3D" id="2.60.120.10">
    <property type="entry name" value="Jelly Rolls"/>
    <property type="match status" value="1"/>
</dbReference>
<accession>A0A645B959</accession>
<dbReference type="InterPro" id="IPR014710">
    <property type="entry name" value="RmlC-like_jellyroll"/>
</dbReference>
<sequence length="239" mass="27832">MKYSAESNHKAVRDRIPEILRSSGKDCAVKELSDHDFLVELENKLEEELAEYLESKEVEELSDLLEVIYRIAELRGFSKEVLESLRSKKRQERGGFDKNLILLNLPDEKFSNPLSIAAPEEFPRVVFRPEMSEVIEKHGVCMRIYTTKNDSPNAAILYQETETGHAEEFFHEKSDFLYYILEGSGIWVVEDREFEVRAGDAVIVPSGNRFWFRGNLKQICITAPAWEEKYERHIRDIKL</sequence>
<dbReference type="PANTHER" id="PTHR43346">
    <property type="entry name" value="LIGAND BINDING DOMAIN PROTEIN, PUTATIVE (AFU_ORTHOLOGUE AFUA_6G14370)-RELATED"/>
    <property type="match status" value="1"/>
</dbReference>
<evidence type="ECO:0000259" key="1">
    <source>
        <dbReference type="Pfam" id="PF07883"/>
    </source>
</evidence>
<dbReference type="PANTHER" id="PTHR43346:SF1">
    <property type="entry name" value="QUERCETIN 2,3-DIOXYGENASE-RELATED"/>
    <property type="match status" value="1"/>
</dbReference>
<evidence type="ECO:0000313" key="2">
    <source>
        <dbReference type="EMBL" id="MPM61171.1"/>
    </source>
</evidence>
<dbReference type="InterPro" id="IPR038735">
    <property type="entry name" value="MSMEG_1276-like_NTP-PPase_dom"/>
</dbReference>
<dbReference type="CDD" id="cd11532">
    <property type="entry name" value="NTP-PPase_COG4997"/>
    <property type="match status" value="1"/>
</dbReference>
<dbReference type="InterPro" id="IPR011051">
    <property type="entry name" value="RmlC_Cupin_sf"/>
</dbReference>
<reference evidence="2" key="1">
    <citation type="submission" date="2019-08" db="EMBL/GenBank/DDBJ databases">
        <authorList>
            <person name="Kucharzyk K."/>
            <person name="Murdoch R.W."/>
            <person name="Higgins S."/>
            <person name="Loffler F."/>
        </authorList>
    </citation>
    <scope>NUCLEOTIDE SEQUENCE</scope>
</reference>
<dbReference type="Pfam" id="PF07883">
    <property type="entry name" value="Cupin_2"/>
    <property type="match status" value="1"/>
</dbReference>
<dbReference type="EMBL" id="VSSQ01018191">
    <property type="protein sequence ID" value="MPM61171.1"/>
    <property type="molecule type" value="Genomic_DNA"/>
</dbReference>
<dbReference type="SUPFAM" id="SSF51182">
    <property type="entry name" value="RmlC-like cupins"/>
    <property type="match status" value="1"/>
</dbReference>
<protein>
    <recommendedName>
        <fullName evidence="1">Cupin type-2 domain-containing protein</fullName>
    </recommendedName>
</protein>
<feature type="domain" description="Cupin type-2" evidence="1">
    <location>
        <begin position="165"/>
        <end position="213"/>
    </location>
</feature>
<gene>
    <name evidence="2" type="ORF">SDC9_108027</name>
</gene>
<dbReference type="InterPro" id="IPR052538">
    <property type="entry name" value="Flavonoid_dioxygenase-like"/>
</dbReference>